<dbReference type="OrthoDB" id="5194395at2"/>
<keyword evidence="1" id="KW-1133">Transmembrane helix</keyword>
<dbReference type="AlphaFoldDB" id="A0A369CJI8"/>
<protein>
    <submittedName>
        <fullName evidence="2">Uncharacterized protein</fullName>
    </submittedName>
</protein>
<reference evidence="2 3" key="1">
    <citation type="submission" date="2018-07" db="EMBL/GenBank/DDBJ databases">
        <title>Genomic Encyclopedia of Type Strains, Phase IV (KMG-IV): sequencing the most valuable type-strain genomes for metagenomic binning, comparative biology and taxonomic classification.</title>
        <authorList>
            <person name="Goeker M."/>
        </authorList>
    </citation>
    <scope>NUCLEOTIDE SEQUENCE [LARGE SCALE GENOMIC DNA]</scope>
    <source>
        <strain evidence="2 3">DSM 26407</strain>
    </source>
</reference>
<keyword evidence="1" id="KW-0472">Membrane</keyword>
<proteinExistence type="predicted"/>
<gene>
    <name evidence="2" type="ORF">DFQ59_101164</name>
</gene>
<organism evidence="2 3">
    <name type="scientific">Thioalbus denitrificans</name>
    <dbReference type="NCBI Taxonomy" id="547122"/>
    <lineage>
        <taxon>Bacteria</taxon>
        <taxon>Pseudomonadati</taxon>
        <taxon>Pseudomonadota</taxon>
        <taxon>Gammaproteobacteria</taxon>
        <taxon>Chromatiales</taxon>
        <taxon>Ectothiorhodospiraceae</taxon>
        <taxon>Thioalbus</taxon>
    </lineage>
</organism>
<name>A0A369CJI8_9GAMM</name>
<keyword evidence="3" id="KW-1185">Reference proteome</keyword>
<evidence type="ECO:0000256" key="1">
    <source>
        <dbReference type="SAM" id="Phobius"/>
    </source>
</evidence>
<sequence length="132" mass="14443">MSLPLEALLAWPLLLALAVANGALREFLLQPRLGERPARLLSPVILALGVLILGGLFAWYAGPRPAPVLLGVGLFWLLLALVFEFGFFHFVRGVPWTVLLADYNILAGRLLALVWIATLLGPWLGGRLLGYY</sequence>
<feature type="transmembrane region" description="Helical" evidence="1">
    <location>
        <begin position="68"/>
        <end position="91"/>
    </location>
</feature>
<dbReference type="Proteomes" id="UP000252707">
    <property type="component" value="Unassembled WGS sequence"/>
</dbReference>
<evidence type="ECO:0000313" key="3">
    <source>
        <dbReference type="Proteomes" id="UP000252707"/>
    </source>
</evidence>
<evidence type="ECO:0000313" key="2">
    <source>
        <dbReference type="EMBL" id="RCX32866.1"/>
    </source>
</evidence>
<feature type="transmembrane region" description="Helical" evidence="1">
    <location>
        <begin position="103"/>
        <end position="124"/>
    </location>
</feature>
<dbReference type="EMBL" id="QPJY01000001">
    <property type="protein sequence ID" value="RCX32866.1"/>
    <property type="molecule type" value="Genomic_DNA"/>
</dbReference>
<comment type="caution">
    <text evidence="2">The sequence shown here is derived from an EMBL/GenBank/DDBJ whole genome shotgun (WGS) entry which is preliminary data.</text>
</comment>
<dbReference type="RefSeq" id="WP_114277767.1">
    <property type="nucleotide sequence ID" value="NZ_QPJY01000001.1"/>
</dbReference>
<accession>A0A369CJI8</accession>
<keyword evidence="1" id="KW-0812">Transmembrane</keyword>
<feature type="transmembrane region" description="Helical" evidence="1">
    <location>
        <begin position="38"/>
        <end position="61"/>
    </location>
</feature>